<evidence type="ECO:0000259" key="8">
    <source>
        <dbReference type="Pfam" id="PF07992"/>
    </source>
</evidence>
<keyword evidence="10" id="KW-1185">Reference proteome</keyword>
<dbReference type="PANTHER" id="PTHR42737">
    <property type="entry name" value="GLUTATHIONE REDUCTASE"/>
    <property type="match status" value="1"/>
</dbReference>
<dbReference type="Gene3D" id="3.50.50.60">
    <property type="entry name" value="FAD/NAD(P)-binding domain"/>
    <property type="match status" value="1"/>
</dbReference>
<dbReference type="Proteomes" id="UP000784294">
    <property type="component" value="Unassembled WGS sequence"/>
</dbReference>
<keyword evidence="5" id="KW-0560">Oxidoreductase</keyword>
<dbReference type="InterPro" id="IPR023753">
    <property type="entry name" value="FAD/NAD-binding_dom"/>
</dbReference>
<evidence type="ECO:0000256" key="7">
    <source>
        <dbReference type="ARBA" id="ARBA00023284"/>
    </source>
</evidence>
<dbReference type="GO" id="GO:0045454">
    <property type="term" value="P:cell redox homeostasis"/>
    <property type="evidence" value="ECO:0007669"/>
    <property type="project" value="InterPro"/>
</dbReference>
<evidence type="ECO:0000256" key="3">
    <source>
        <dbReference type="ARBA" id="ARBA00022630"/>
    </source>
</evidence>
<evidence type="ECO:0000256" key="6">
    <source>
        <dbReference type="ARBA" id="ARBA00023157"/>
    </source>
</evidence>
<keyword evidence="3" id="KW-0285">Flavoprotein</keyword>
<dbReference type="OrthoDB" id="5956163at2759"/>
<proteinExistence type="inferred from homology"/>
<keyword evidence="7" id="KW-0676">Redox-active center</keyword>
<keyword evidence="4" id="KW-0274">FAD</keyword>
<evidence type="ECO:0000256" key="2">
    <source>
        <dbReference type="ARBA" id="ARBA00007532"/>
    </source>
</evidence>
<reference evidence="9" key="1">
    <citation type="submission" date="2018-11" db="EMBL/GenBank/DDBJ databases">
        <authorList>
            <consortium name="Pathogen Informatics"/>
        </authorList>
    </citation>
    <scope>NUCLEOTIDE SEQUENCE</scope>
</reference>
<feature type="domain" description="FAD/NAD(P)-binding" evidence="8">
    <location>
        <begin position="42"/>
        <end position="102"/>
    </location>
</feature>
<dbReference type="GO" id="GO:0050660">
    <property type="term" value="F:flavin adenine dinucleotide binding"/>
    <property type="evidence" value="ECO:0007669"/>
    <property type="project" value="InterPro"/>
</dbReference>
<accession>A0A3S4ZYW1</accession>
<dbReference type="GO" id="GO:0004362">
    <property type="term" value="F:glutathione-disulfide reductase (NADPH) activity"/>
    <property type="evidence" value="ECO:0007669"/>
    <property type="project" value="TreeGrafter"/>
</dbReference>
<dbReference type="SUPFAM" id="SSF51905">
    <property type="entry name" value="FAD/NAD(P)-binding domain"/>
    <property type="match status" value="1"/>
</dbReference>
<protein>
    <recommendedName>
        <fullName evidence="8">FAD/NAD(P)-binding domain-containing protein</fullName>
    </recommendedName>
</protein>
<keyword evidence="6" id="KW-1015">Disulfide bond</keyword>
<dbReference type="PROSITE" id="PS00076">
    <property type="entry name" value="PYRIDINE_REDOX_1"/>
    <property type="match status" value="1"/>
</dbReference>
<sequence>MSSISGVTTVPQVFIRGDGTGTLQLHKEGKLVEQINSLKYDYDLVVVGGGSGGLAASKEASKLGAKVAVLDFVKPTPRGTSWGLGGTCVNVGCIPKKLMHQAALLGM</sequence>
<dbReference type="InterPro" id="IPR012999">
    <property type="entry name" value="Pyr_OxRdtase_I_AS"/>
</dbReference>
<dbReference type="GO" id="GO:0005739">
    <property type="term" value="C:mitochondrion"/>
    <property type="evidence" value="ECO:0007669"/>
    <property type="project" value="TreeGrafter"/>
</dbReference>
<evidence type="ECO:0000313" key="9">
    <source>
        <dbReference type="EMBL" id="VEL15422.1"/>
    </source>
</evidence>
<dbReference type="InterPro" id="IPR036188">
    <property type="entry name" value="FAD/NAD-bd_sf"/>
</dbReference>
<comment type="similarity">
    <text evidence="2">Belongs to the class-I pyridine nucleotide-disulfide oxidoreductase family.</text>
</comment>
<dbReference type="PANTHER" id="PTHR42737:SF2">
    <property type="entry name" value="GLUTATHIONE REDUCTASE"/>
    <property type="match status" value="1"/>
</dbReference>
<dbReference type="PRINTS" id="PR00411">
    <property type="entry name" value="PNDRDTASEI"/>
</dbReference>
<evidence type="ECO:0000256" key="5">
    <source>
        <dbReference type="ARBA" id="ARBA00023002"/>
    </source>
</evidence>
<dbReference type="AlphaFoldDB" id="A0A3S4ZYW1"/>
<dbReference type="GO" id="GO:0034599">
    <property type="term" value="P:cellular response to oxidative stress"/>
    <property type="evidence" value="ECO:0007669"/>
    <property type="project" value="TreeGrafter"/>
</dbReference>
<dbReference type="Pfam" id="PF07992">
    <property type="entry name" value="Pyr_redox_2"/>
    <property type="match status" value="1"/>
</dbReference>
<comment type="caution">
    <text evidence="9">The sequence shown here is derived from an EMBL/GenBank/DDBJ whole genome shotgun (WGS) entry which is preliminary data.</text>
</comment>
<comment type="cofactor">
    <cofactor evidence="1">
        <name>FAD</name>
        <dbReference type="ChEBI" id="CHEBI:57692"/>
    </cofactor>
</comment>
<evidence type="ECO:0000313" key="10">
    <source>
        <dbReference type="Proteomes" id="UP000784294"/>
    </source>
</evidence>
<dbReference type="EMBL" id="CAAALY010024555">
    <property type="protein sequence ID" value="VEL15422.1"/>
    <property type="molecule type" value="Genomic_DNA"/>
</dbReference>
<evidence type="ECO:0000256" key="4">
    <source>
        <dbReference type="ARBA" id="ARBA00022827"/>
    </source>
</evidence>
<dbReference type="GO" id="GO:0005829">
    <property type="term" value="C:cytosol"/>
    <property type="evidence" value="ECO:0007669"/>
    <property type="project" value="TreeGrafter"/>
</dbReference>
<evidence type="ECO:0000256" key="1">
    <source>
        <dbReference type="ARBA" id="ARBA00001974"/>
    </source>
</evidence>
<dbReference type="GO" id="GO:0006749">
    <property type="term" value="P:glutathione metabolic process"/>
    <property type="evidence" value="ECO:0007669"/>
    <property type="project" value="TreeGrafter"/>
</dbReference>
<dbReference type="InterPro" id="IPR046952">
    <property type="entry name" value="GSHR/TRXR-like"/>
</dbReference>
<organism evidence="9 10">
    <name type="scientific">Protopolystoma xenopodis</name>
    <dbReference type="NCBI Taxonomy" id="117903"/>
    <lineage>
        <taxon>Eukaryota</taxon>
        <taxon>Metazoa</taxon>
        <taxon>Spiralia</taxon>
        <taxon>Lophotrochozoa</taxon>
        <taxon>Platyhelminthes</taxon>
        <taxon>Monogenea</taxon>
        <taxon>Polyopisthocotylea</taxon>
        <taxon>Polystomatidea</taxon>
        <taxon>Polystomatidae</taxon>
        <taxon>Protopolystoma</taxon>
    </lineage>
</organism>
<name>A0A3S4ZYW1_9PLAT</name>
<gene>
    <name evidence="9" type="ORF">PXEA_LOCUS8862</name>
</gene>